<organism evidence="1 2">
    <name type="scientific">Dubosiella muris</name>
    <dbReference type="NCBI Taxonomy" id="3038133"/>
    <lineage>
        <taxon>Bacteria</taxon>
        <taxon>Bacillati</taxon>
        <taxon>Bacillota</taxon>
        <taxon>Erysipelotrichia</taxon>
        <taxon>Erysipelotrichales</taxon>
        <taxon>Erysipelotrichaceae</taxon>
        <taxon>Dubosiella</taxon>
    </lineage>
</organism>
<dbReference type="Proteomes" id="UP000308836">
    <property type="component" value="Unassembled WGS sequence"/>
</dbReference>
<accession>A0AC61RBU0</accession>
<proteinExistence type="predicted"/>
<gene>
    <name evidence="1" type="ORF">E5336_00625</name>
</gene>
<keyword evidence="2" id="KW-1185">Reference proteome</keyword>
<protein>
    <submittedName>
        <fullName evidence="1">Uncharacterized protein</fullName>
    </submittedName>
</protein>
<name>A0AC61RBU0_9FIRM</name>
<comment type="caution">
    <text evidence="1">The sequence shown here is derived from an EMBL/GenBank/DDBJ whole genome shotgun (WGS) entry which is preliminary data.</text>
</comment>
<evidence type="ECO:0000313" key="1">
    <source>
        <dbReference type="EMBL" id="TGY67313.1"/>
    </source>
</evidence>
<reference evidence="1" key="1">
    <citation type="submission" date="2019-04" db="EMBL/GenBank/DDBJ databases">
        <title>Microbes associate with the intestines of laboratory mice.</title>
        <authorList>
            <person name="Navarre W."/>
            <person name="Wong E."/>
            <person name="Huang K."/>
            <person name="Tropini C."/>
            <person name="Ng K."/>
            <person name="Yu B."/>
        </authorList>
    </citation>
    <scope>NUCLEOTIDE SEQUENCE</scope>
    <source>
        <strain evidence="1">NM09_H32</strain>
    </source>
</reference>
<dbReference type="EMBL" id="SRYG01000001">
    <property type="protein sequence ID" value="TGY67313.1"/>
    <property type="molecule type" value="Genomic_DNA"/>
</dbReference>
<evidence type="ECO:0000313" key="2">
    <source>
        <dbReference type="Proteomes" id="UP000308836"/>
    </source>
</evidence>
<sequence length="61" mass="7042">MKTSESNTRISNARMASELKRLPVLLMQSARQKIVLEGKRVYIVAATLSREITEPWRNRRG</sequence>